<dbReference type="SUPFAM" id="SSF50965">
    <property type="entry name" value="Galactose oxidase, central domain"/>
    <property type="match status" value="1"/>
</dbReference>
<feature type="domain" description="F-box associated beta-propeller type 1" evidence="2">
    <location>
        <begin position="78"/>
        <end position="234"/>
    </location>
</feature>
<evidence type="ECO:0008006" key="5">
    <source>
        <dbReference type="Google" id="ProtNLM"/>
    </source>
</evidence>
<dbReference type="InterPro" id="IPR050796">
    <property type="entry name" value="SCF_F-box_component"/>
</dbReference>
<dbReference type="PANTHER" id="PTHR31672:SF13">
    <property type="entry name" value="F-BOX PROTEIN CPR30-LIKE"/>
    <property type="match status" value="1"/>
</dbReference>
<dbReference type="InterPro" id="IPR011043">
    <property type="entry name" value="Gal_Oxase/kelch_b-propeller"/>
</dbReference>
<dbReference type="PANTHER" id="PTHR31672">
    <property type="entry name" value="BNACNNG10540D PROTEIN"/>
    <property type="match status" value="1"/>
</dbReference>
<dbReference type="InterPro" id="IPR006527">
    <property type="entry name" value="F-box-assoc_dom_typ1"/>
</dbReference>
<dbReference type="Proteomes" id="UP001229421">
    <property type="component" value="Unassembled WGS sequence"/>
</dbReference>
<name>A0AAD8L935_TARER</name>
<proteinExistence type="predicted"/>
<dbReference type="InterPro" id="IPR001810">
    <property type="entry name" value="F-box_dom"/>
</dbReference>
<comment type="caution">
    <text evidence="3">The sequence shown here is derived from an EMBL/GenBank/DDBJ whole genome shotgun (WGS) entry which is preliminary data.</text>
</comment>
<dbReference type="Pfam" id="PF07734">
    <property type="entry name" value="FBA_1"/>
    <property type="match status" value="1"/>
</dbReference>
<feature type="domain" description="F-box" evidence="1">
    <location>
        <begin position="8"/>
        <end position="41"/>
    </location>
</feature>
<dbReference type="SUPFAM" id="SSF81383">
    <property type="entry name" value="F-box domain"/>
    <property type="match status" value="1"/>
</dbReference>
<evidence type="ECO:0000259" key="1">
    <source>
        <dbReference type="Pfam" id="PF00646"/>
    </source>
</evidence>
<dbReference type="Gene3D" id="1.20.1280.50">
    <property type="match status" value="1"/>
</dbReference>
<protein>
    <recommendedName>
        <fullName evidence="5">F-box domain-containing protein</fullName>
    </recommendedName>
</protein>
<dbReference type="EMBL" id="JAUHHV010000001">
    <property type="protein sequence ID" value="KAK1435308.1"/>
    <property type="molecule type" value="Genomic_DNA"/>
</dbReference>
<dbReference type="Pfam" id="PF00646">
    <property type="entry name" value="F-box"/>
    <property type="match status" value="1"/>
</dbReference>
<keyword evidence="4" id="KW-1185">Reference proteome</keyword>
<dbReference type="AlphaFoldDB" id="A0AAD8L935"/>
<reference evidence="3" key="1">
    <citation type="journal article" date="2023" name="bioRxiv">
        <title>Improved chromosome-level genome assembly for marigold (Tagetes erecta).</title>
        <authorList>
            <person name="Jiang F."/>
            <person name="Yuan L."/>
            <person name="Wang S."/>
            <person name="Wang H."/>
            <person name="Xu D."/>
            <person name="Wang A."/>
            <person name="Fan W."/>
        </authorList>
    </citation>
    <scope>NUCLEOTIDE SEQUENCE</scope>
    <source>
        <strain evidence="3">WSJ</strain>
        <tissue evidence="3">Leaf</tissue>
    </source>
</reference>
<gene>
    <name evidence="3" type="ORF">QVD17_01069</name>
</gene>
<accession>A0AAD8L935</accession>
<dbReference type="InterPro" id="IPR036047">
    <property type="entry name" value="F-box-like_dom_sf"/>
</dbReference>
<evidence type="ECO:0000313" key="4">
    <source>
        <dbReference type="Proteomes" id="UP001229421"/>
    </source>
</evidence>
<evidence type="ECO:0000259" key="2">
    <source>
        <dbReference type="Pfam" id="PF07734"/>
    </source>
</evidence>
<organism evidence="3 4">
    <name type="scientific">Tagetes erecta</name>
    <name type="common">African marigold</name>
    <dbReference type="NCBI Taxonomy" id="13708"/>
    <lineage>
        <taxon>Eukaryota</taxon>
        <taxon>Viridiplantae</taxon>
        <taxon>Streptophyta</taxon>
        <taxon>Embryophyta</taxon>
        <taxon>Tracheophyta</taxon>
        <taxon>Spermatophyta</taxon>
        <taxon>Magnoliopsida</taxon>
        <taxon>eudicotyledons</taxon>
        <taxon>Gunneridae</taxon>
        <taxon>Pentapetalae</taxon>
        <taxon>asterids</taxon>
        <taxon>campanulids</taxon>
        <taxon>Asterales</taxon>
        <taxon>Asteraceae</taxon>
        <taxon>Asteroideae</taxon>
        <taxon>Heliantheae alliance</taxon>
        <taxon>Tageteae</taxon>
        <taxon>Tagetes</taxon>
    </lineage>
</organism>
<sequence length="336" mass="38611">MAGFVQADVVEKILITLHVEDLMRCKSVCKSWYFLITSPGFVNRHLNHSYKKDRKRAYNRRIILVNIGDSLYMDQLVGSSNGMVCIFASNYSKLLVGNPLTREIRQLKPLPSITIPSCWGFGYDSYKDDYKVIVGVEKSVNETCVQVLSLKSNVWRVIGDMKYTFIRRVGMLCDGALHWIIKDQNQKEIIISYDLSKEEFKEIGQPDDARYEATSNIIQLGIFNECLCIYQSECSSSDRWLMKNHETWELLPDDCESRRNIVHCIRAPKDYVLPLPSRFTDPCGAYNKLPMFVQSLVSPHVKGRSNWASNNNDCQGNKRSSFGSWIKCLSLMLLDK</sequence>
<dbReference type="InterPro" id="IPR017451">
    <property type="entry name" value="F-box-assoc_interact_dom"/>
</dbReference>
<dbReference type="NCBIfam" id="TIGR01640">
    <property type="entry name" value="F_box_assoc_1"/>
    <property type="match status" value="1"/>
</dbReference>
<evidence type="ECO:0000313" key="3">
    <source>
        <dbReference type="EMBL" id="KAK1435308.1"/>
    </source>
</evidence>